<comment type="caution">
    <text evidence="1">The sequence shown here is derived from an EMBL/GenBank/DDBJ whole genome shotgun (WGS) entry which is preliminary data.</text>
</comment>
<dbReference type="Gene3D" id="2.10.260.10">
    <property type="match status" value="1"/>
</dbReference>
<dbReference type="AlphaFoldDB" id="A0A1F4Y163"/>
<accession>A0A1F4Y163</accession>
<gene>
    <name evidence="1" type="ORF">A2949_00450</name>
</gene>
<dbReference type="InterPro" id="IPR037914">
    <property type="entry name" value="SpoVT-AbrB_sf"/>
</dbReference>
<evidence type="ECO:0000313" key="2">
    <source>
        <dbReference type="Proteomes" id="UP000178585"/>
    </source>
</evidence>
<sequence length="75" mass="8271">MKQKVIQIGSSAGITMSKGTLEELGVAVGDFVDTNTTNKVFVVKSEQKKDISETVIRATAYIEKYRKDFEALADK</sequence>
<dbReference type="EMBL" id="MEWZ01000001">
    <property type="protein sequence ID" value="OGC87720.1"/>
    <property type="molecule type" value="Genomic_DNA"/>
</dbReference>
<proteinExistence type="predicted"/>
<evidence type="ECO:0008006" key="3">
    <source>
        <dbReference type="Google" id="ProtNLM"/>
    </source>
</evidence>
<protein>
    <recommendedName>
        <fullName evidence="3">SpoVT-AbrB domain-containing protein</fullName>
    </recommendedName>
</protein>
<dbReference type="STRING" id="1797245.A2949_00450"/>
<evidence type="ECO:0000313" key="1">
    <source>
        <dbReference type="EMBL" id="OGC87720.1"/>
    </source>
</evidence>
<name>A0A1F4Y163_9BACT</name>
<organism evidence="1 2">
    <name type="scientific">Candidatus Adlerbacteria bacterium RIFCSPLOWO2_01_FULL_54_21b</name>
    <dbReference type="NCBI Taxonomy" id="1797245"/>
    <lineage>
        <taxon>Bacteria</taxon>
        <taxon>Candidatus Adleribacteriota</taxon>
    </lineage>
</organism>
<reference evidence="1 2" key="1">
    <citation type="journal article" date="2016" name="Nat. Commun.">
        <title>Thousands of microbial genomes shed light on interconnected biogeochemical processes in an aquifer system.</title>
        <authorList>
            <person name="Anantharaman K."/>
            <person name="Brown C.T."/>
            <person name="Hug L.A."/>
            <person name="Sharon I."/>
            <person name="Castelle C.J."/>
            <person name="Probst A.J."/>
            <person name="Thomas B.C."/>
            <person name="Singh A."/>
            <person name="Wilkins M.J."/>
            <person name="Karaoz U."/>
            <person name="Brodie E.L."/>
            <person name="Williams K.H."/>
            <person name="Hubbard S.S."/>
            <person name="Banfield J.F."/>
        </authorList>
    </citation>
    <scope>NUCLEOTIDE SEQUENCE [LARGE SCALE GENOMIC DNA]</scope>
</reference>
<dbReference type="Proteomes" id="UP000178585">
    <property type="component" value="Unassembled WGS sequence"/>
</dbReference>
<dbReference type="SUPFAM" id="SSF89447">
    <property type="entry name" value="AbrB/MazE/MraZ-like"/>
    <property type="match status" value="1"/>
</dbReference>